<dbReference type="Proteomes" id="UP000005551">
    <property type="component" value="Unassembled WGS sequence"/>
</dbReference>
<dbReference type="STRING" id="1189621.A3SI_09143"/>
<feature type="transmembrane region" description="Helical" evidence="1">
    <location>
        <begin position="29"/>
        <end position="46"/>
    </location>
</feature>
<dbReference type="RefSeq" id="WP_009054772.1">
    <property type="nucleotide sequence ID" value="NZ_AJYA01000019.1"/>
</dbReference>
<evidence type="ECO:0000313" key="2">
    <source>
        <dbReference type="EMBL" id="EIM76620.1"/>
    </source>
</evidence>
<reference evidence="2 3" key="1">
    <citation type="submission" date="2012-05" db="EMBL/GenBank/DDBJ databases">
        <title>Genome sequence of Nitritalea halalkaliphila LW7.</title>
        <authorList>
            <person name="Jangir P.K."/>
            <person name="Singh A."/>
            <person name="Shivaji S."/>
            <person name="Sharma R."/>
        </authorList>
    </citation>
    <scope>NUCLEOTIDE SEQUENCE [LARGE SCALE GENOMIC DNA]</scope>
    <source>
        <strain evidence="2 3">LW7</strain>
    </source>
</reference>
<name>I5C468_9BACT</name>
<evidence type="ECO:0000256" key="1">
    <source>
        <dbReference type="SAM" id="Phobius"/>
    </source>
</evidence>
<comment type="caution">
    <text evidence="2">The sequence shown here is derived from an EMBL/GenBank/DDBJ whole genome shotgun (WGS) entry which is preliminary data.</text>
</comment>
<sequence length="113" mass="12458">MTDLWNQEAFAKKDSPSLESLATKISGKFTAVVLFIALASLIFWAYRGEAGLAVQTFTAVLIITCPCALAMSTPFTLGNTLRIFGRNKLYLKNGPSSKRWLPSIPWSSTKRGR</sequence>
<dbReference type="AlphaFoldDB" id="I5C468"/>
<keyword evidence="1" id="KW-0472">Membrane</keyword>
<organism evidence="2 3">
    <name type="scientific">Nitritalea halalkaliphila LW7</name>
    <dbReference type="NCBI Taxonomy" id="1189621"/>
    <lineage>
        <taxon>Bacteria</taxon>
        <taxon>Pseudomonadati</taxon>
        <taxon>Bacteroidota</taxon>
        <taxon>Cytophagia</taxon>
        <taxon>Cytophagales</taxon>
        <taxon>Cyclobacteriaceae</taxon>
        <taxon>Nitritalea</taxon>
    </lineage>
</organism>
<keyword evidence="3" id="KW-1185">Reference proteome</keyword>
<proteinExistence type="predicted"/>
<protein>
    <submittedName>
        <fullName evidence="2">E1-E2 ATPase-associated domain-containing protein</fullName>
    </submittedName>
</protein>
<gene>
    <name evidence="2" type="ORF">A3SI_09143</name>
</gene>
<dbReference type="EMBL" id="AJYA01000019">
    <property type="protein sequence ID" value="EIM76620.1"/>
    <property type="molecule type" value="Genomic_DNA"/>
</dbReference>
<keyword evidence="1" id="KW-1133">Transmembrane helix</keyword>
<keyword evidence="1" id="KW-0812">Transmembrane</keyword>
<feature type="transmembrane region" description="Helical" evidence="1">
    <location>
        <begin position="52"/>
        <end position="77"/>
    </location>
</feature>
<accession>I5C468</accession>
<evidence type="ECO:0000313" key="3">
    <source>
        <dbReference type="Proteomes" id="UP000005551"/>
    </source>
</evidence>